<reference evidence="4 6" key="3">
    <citation type="journal article" name="Genome Announc.">
        <title>Complete Genome Sequence of Pseudomonas balearica DSM 6083T.</title>
        <authorList>
            <person name="Bennasar-Figueras A."/>
            <person name="Salva-Serra F."/>
            <person name="Jaen-Luchoro D."/>
            <person name="Segui C."/>
            <person name="Aliaga F."/>
            <person name="Busquets A."/>
            <person name="Gomila M."/>
            <person name="Moore E.R."/>
            <person name="Lalucat J."/>
        </authorList>
    </citation>
    <scope>NUCLEOTIDE SEQUENCE [LARGE SCALE GENOMIC DNA]</scope>
    <source>
        <strain evidence="6">DSM 6083</strain>
        <strain evidence="4">DSM6083</strain>
    </source>
</reference>
<dbReference type="KEGG" id="pbm:CL52_17010"/>
<dbReference type="Gene3D" id="3.50.50.60">
    <property type="entry name" value="FAD/NAD(P)-binding domain"/>
    <property type="match status" value="2"/>
</dbReference>
<dbReference type="PANTHER" id="PTHR48105">
    <property type="entry name" value="THIOREDOXIN REDUCTASE 1-RELATED-RELATED"/>
    <property type="match status" value="1"/>
</dbReference>
<dbReference type="Proteomes" id="UP000031271">
    <property type="component" value="Chromosome"/>
</dbReference>
<evidence type="ECO:0000313" key="7">
    <source>
        <dbReference type="Proteomes" id="UP000182276"/>
    </source>
</evidence>
<dbReference type="PRINTS" id="PR00469">
    <property type="entry name" value="PNDRDTASEII"/>
</dbReference>
<proteinExistence type="predicted"/>
<name>A0A8D3Y3M3_9GAMM</name>
<dbReference type="Proteomes" id="UP000182276">
    <property type="component" value="Unassembled WGS sequence"/>
</dbReference>
<dbReference type="SUPFAM" id="SSF51905">
    <property type="entry name" value="FAD/NAD(P)-binding domain"/>
    <property type="match status" value="2"/>
</dbReference>
<evidence type="ECO:0000313" key="6">
    <source>
        <dbReference type="Proteomes" id="UP000031271"/>
    </source>
</evidence>
<reference evidence="5 7" key="2">
    <citation type="submission" date="2016-10" db="EMBL/GenBank/DDBJ databases">
        <authorList>
            <person name="Varghese N."/>
            <person name="Submissions S."/>
        </authorList>
    </citation>
    <scope>NUCLEOTIDE SEQUENCE [LARGE SCALE GENOMIC DNA]</scope>
    <source>
        <strain evidence="5 7">DSM 6083</strain>
    </source>
</reference>
<gene>
    <name evidence="4" type="ORF">CL52_17010</name>
    <name evidence="5" type="ORF">SAMN05660875_10863</name>
</gene>
<evidence type="ECO:0000256" key="1">
    <source>
        <dbReference type="ARBA" id="ARBA00022630"/>
    </source>
</evidence>
<evidence type="ECO:0000256" key="2">
    <source>
        <dbReference type="ARBA" id="ARBA00023002"/>
    </source>
</evidence>
<dbReference type="InterPro" id="IPR023753">
    <property type="entry name" value="FAD/NAD-binding_dom"/>
</dbReference>
<dbReference type="GeneID" id="77261585"/>
<dbReference type="InterPro" id="IPR050097">
    <property type="entry name" value="Ferredoxin-NADP_redctase_2"/>
</dbReference>
<dbReference type="RefSeq" id="WP_052264589.1">
    <property type="nucleotide sequence ID" value="NZ_CP007511.1"/>
</dbReference>
<dbReference type="Pfam" id="PF07992">
    <property type="entry name" value="Pyr_redox_2"/>
    <property type="match status" value="1"/>
</dbReference>
<dbReference type="AlphaFoldDB" id="A0A8D3Y3M3"/>
<reference evidence="6" key="1">
    <citation type="submission" date="2014-03" db="EMBL/GenBank/DDBJ databases">
        <title>Complete genome of Pseudomonas balearica DSM 6083T, a sewage water isolate from an enrichment with 2-methylnaphthalene.</title>
        <authorList>
            <person name="Salva-Serra F."/>
            <person name="Jaen-Luchoro D."/>
            <person name="Busquets A."/>
            <person name="Pena A."/>
            <person name="Gomila M."/>
            <person name="Bosch R."/>
            <person name="Nogales B."/>
            <person name="Garcia-Valdes E."/>
            <person name="Lalucat J."/>
            <person name="Bennasar A."/>
        </authorList>
    </citation>
    <scope>NUCLEOTIDE SEQUENCE [LARGE SCALE GENOMIC DNA]</scope>
    <source>
        <strain evidence="6">DSM 6083</strain>
    </source>
</reference>
<dbReference type="EMBL" id="CP007511">
    <property type="protein sequence ID" value="AJE16653.1"/>
    <property type="molecule type" value="Genomic_DNA"/>
</dbReference>
<organism evidence="4 6">
    <name type="scientific">Stutzerimonas balearica DSM 6083</name>
    <dbReference type="NCBI Taxonomy" id="1123016"/>
    <lineage>
        <taxon>Bacteria</taxon>
        <taxon>Pseudomonadati</taxon>
        <taxon>Pseudomonadota</taxon>
        <taxon>Gammaproteobacteria</taxon>
        <taxon>Pseudomonadales</taxon>
        <taxon>Pseudomonadaceae</taxon>
        <taxon>Stutzerimonas</taxon>
    </lineage>
</organism>
<protein>
    <submittedName>
        <fullName evidence="4 5">Thioredoxin reductase</fullName>
    </submittedName>
</protein>
<dbReference type="EMBL" id="FNHO01000008">
    <property type="protein sequence ID" value="SDM73352.1"/>
    <property type="molecule type" value="Genomic_DNA"/>
</dbReference>
<feature type="domain" description="FAD/NAD(P)-binding" evidence="3">
    <location>
        <begin position="14"/>
        <end position="292"/>
    </location>
</feature>
<evidence type="ECO:0000259" key="3">
    <source>
        <dbReference type="Pfam" id="PF07992"/>
    </source>
</evidence>
<dbReference type="InterPro" id="IPR036188">
    <property type="entry name" value="FAD/NAD-bd_sf"/>
</dbReference>
<evidence type="ECO:0000313" key="5">
    <source>
        <dbReference type="EMBL" id="SDM73352.1"/>
    </source>
</evidence>
<keyword evidence="1" id="KW-0285">Flavoprotein</keyword>
<keyword evidence="2" id="KW-0560">Oxidoreductase</keyword>
<sequence length="315" mass="33053">MNLPDHPGQRADVDCLIVGGGPAGLTAALYLARFRRSCRVVDAGCSRAALIPRSHNYPGFPPGISGRELLARLREQAQGYGAQLQDGRVDSLERHALGFRVGYAGQSCIARRVILATGIEDTLPEMPDAQAAIARGALRLCAICDGYEVDGHDVAVYGDAECAIGHAAFLRTFSDRVTVIAPGGDRAARDAALALANHHDIHLLFDGIERLQPRDGGIEVTTLAGQVHRFDILYPCLGARFRSDLALGIGVACDDSGAVLVDAHQQTSVPGLYALGDVVPGLKQMSVAVGHAAQGATAVHNSLEANPWGGSAASR</sequence>
<evidence type="ECO:0000313" key="4">
    <source>
        <dbReference type="EMBL" id="AJE16653.1"/>
    </source>
</evidence>
<accession>A0A8D3Y3M3</accession>
<dbReference type="PRINTS" id="PR00368">
    <property type="entry name" value="FADPNR"/>
</dbReference>
<keyword evidence="7" id="KW-1185">Reference proteome</keyword>
<dbReference type="GO" id="GO:0016491">
    <property type="term" value="F:oxidoreductase activity"/>
    <property type="evidence" value="ECO:0007669"/>
    <property type="project" value="UniProtKB-KW"/>
</dbReference>